<comment type="subcellular location">
    <subcellularLocation>
        <location evidence="14">Plastid</location>
        <location evidence="14">Chloroplast</location>
    </subcellularLocation>
    <subcellularLocation>
        <location evidence="14">Plastid</location>
        <location evidence="14">Chromoplast</location>
    </subcellularLocation>
</comment>
<dbReference type="NCBIfam" id="TIGR02732">
    <property type="entry name" value="zeta_caro_desat"/>
    <property type="match status" value="1"/>
</dbReference>
<dbReference type="GO" id="GO:0016117">
    <property type="term" value="P:carotenoid biosynthetic process"/>
    <property type="evidence" value="ECO:0007669"/>
    <property type="project" value="UniProtKB-KW"/>
</dbReference>
<feature type="domain" description="Amine oxidase" evidence="15">
    <location>
        <begin position="70"/>
        <end position="534"/>
    </location>
</feature>
<comment type="catalytic activity">
    <reaction evidence="1 14">
        <text>9,9'-di-cis-zeta-carotene + 2 a quinone = 7,7',9,9'-tetra-cis-lycopene + 2 a quinol</text>
        <dbReference type="Rhea" id="RHEA:30955"/>
        <dbReference type="ChEBI" id="CHEBI:24646"/>
        <dbReference type="ChEBI" id="CHEBI:48716"/>
        <dbReference type="ChEBI" id="CHEBI:62466"/>
        <dbReference type="ChEBI" id="CHEBI:132124"/>
        <dbReference type="EC" id="1.3.5.6"/>
    </reaction>
</comment>
<evidence type="ECO:0000256" key="9">
    <source>
        <dbReference type="ARBA" id="ARBA00022827"/>
    </source>
</evidence>
<comment type="function">
    <text evidence="13 14">Catalyzes the conversion of zeta-carotene to lycopene via the intermediary of neurosporene. It carries out two consecutive desaturations (introduction of double bonds) at positions C-7 and C-7'.</text>
</comment>
<dbReference type="GO" id="GO:0016719">
    <property type="term" value="F:9,9'-di-cis-zeta-carotene desaturase activity"/>
    <property type="evidence" value="ECO:0007669"/>
    <property type="project" value="UniProtKB-EC"/>
</dbReference>
<evidence type="ECO:0000256" key="4">
    <source>
        <dbReference type="ARBA" id="ARBA00001974"/>
    </source>
</evidence>
<dbReference type="GO" id="GO:0009509">
    <property type="term" value="C:chromoplast"/>
    <property type="evidence" value="ECO:0007669"/>
    <property type="project" value="UniProtKB-SubCell"/>
</dbReference>
<evidence type="ECO:0000256" key="6">
    <source>
        <dbReference type="ARBA" id="ARBA00010192"/>
    </source>
</evidence>
<proteinExistence type="inferred from homology"/>
<dbReference type="Proteomes" id="UP000236161">
    <property type="component" value="Unassembled WGS sequence"/>
</dbReference>
<keyword evidence="14" id="KW-0150">Chloroplast</keyword>
<evidence type="ECO:0000313" key="16">
    <source>
        <dbReference type="EMBL" id="PKA52537.1"/>
    </source>
</evidence>
<keyword evidence="10 14" id="KW-0957">Chromoplast</keyword>
<comment type="cofactor">
    <cofactor evidence="2">
        <name>NAD(+)</name>
        <dbReference type="ChEBI" id="CHEBI:57540"/>
    </cofactor>
</comment>
<evidence type="ECO:0000256" key="2">
    <source>
        <dbReference type="ARBA" id="ARBA00001911"/>
    </source>
</evidence>
<evidence type="ECO:0000256" key="7">
    <source>
        <dbReference type="ARBA" id="ARBA00022630"/>
    </source>
</evidence>
<keyword evidence="12 14" id="KW-0560">Oxidoreductase</keyword>
<dbReference type="UniPathway" id="UPA00803"/>
<dbReference type="STRING" id="1088818.A0A2I0AAG5"/>
<keyword evidence="8 14" id="KW-0125">Carotenoid biosynthesis</keyword>
<evidence type="ECO:0000256" key="1">
    <source>
        <dbReference type="ARBA" id="ARBA00000914"/>
    </source>
</evidence>
<protein>
    <recommendedName>
        <fullName evidence="14">Zeta-carotene desaturase</fullName>
        <ecNumber evidence="14">1.3.5.6</ecNumber>
    </recommendedName>
    <alternativeName>
        <fullName evidence="14">9,9'-di-cis-zeta-carotene desaturase</fullName>
    </alternativeName>
</protein>
<evidence type="ECO:0000256" key="5">
    <source>
        <dbReference type="ARBA" id="ARBA00004900"/>
    </source>
</evidence>
<accession>A0A2I0AAG5</accession>
<dbReference type="InterPro" id="IPR036188">
    <property type="entry name" value="FAD/NAD-bd_sf"/>
</dbReference>
<dbReference type="GO" id="GO:0009507">
    <property type="term" value="C:chloroplast"/>
    <property type="evidence" value="ECO:0007669"/>
    <property type="project" value="UniProtKB-SubCell"/>
</dbReference>
<dbReference type="Pfam" id="PF01593">
    <property type="entry name" value="Amino_oxidase"/>
    <property type="match status" value="1"/>
</dbReference>
<dbReference type="PANTHER" id="PTHR42923:SF41">
    <property type="entry name" value="ZETA-CAROTENE DESATURASE, CHLOROPLASTIC_CHROMOPLASTIC"/>
    <property type="match status" value="1"/>
</dbReference>
<comment type="cofactor">
    <cofactor evidence="4">
        <name>FAD</name>
        <dbReference type="ChEBI" id="CHEBI:57692"/>
    </cofactor>
</comment>
<dbReference type="PRINTS" id="PR00419">
    <property type="entry name" value="ADXRDTASE"/>
</dbReference>
<evidence type="ECO:0000256" key="11">
    <source>
        <dbReference type="ARBA" id="ARBA00022946"/>
    </source>
</evidence>
<dbReference type="InterPro" id="IPR002937">
    <property type="entry name" value="Amino_oxidase"/>
</dbReference>
<sequence length="566" mass="62596">MASVASCSSTCDPLASFACWKGSRRPVLVRASLDSKVSDMSVNAPKGLFPPEPEHYSGPKLQVAIIGAGLAGMSTAVELLDQGHQVDIYESRPFIGGKVGSFVDKRENHIEMGLHVFFGCYSNLFRLMKKAGAEKNLLVKDHTHTFVNKGGEIGELDFRFPVGAPIHGIRAFLSTNQLKAYDKARNALVLALSPVVRAIVNPDDALQDIRNLDNVSFSDWFMSKGGTRTSIQRMWDPVAYALGFIDCDNISARCMLTIFALFATKTEASLLRMLKGSPDVYLSGPIKKYITDRGGRFHLRWGCREILYEKSINGDTYVRGLAISKATNKKIVKADVYVAACDVPGIKRLIPSQWREWDMFDNLYKLVGVPVVTVQLRYNGWVTELRDIEMSRQLRRAVGLDNLLYTPDADFSCFADLALASPEDYYKEGKGSLIQAVLTPGDPYMPLPNKEIVRRVQKQVLDLFPSSRGLEVLWSSVVKIGQSLYREAPGIDPFRPDQQTPVKNFFLAGSYTKQDYIDSMEGATLSGRQAAAYICRAGEELAALRKKLAADEAQGVSNAADTPSFV</sequence>
<dbReference type="EMBL" id="KZ452001">
    <property type="protein sequence ID" value="PKA52537.1"/>
    <property type="molecule type" value="Genomic_DNA"/>
</dbReference>
<keyword evidence="14" id="KW-0934">Plastid</keyword>
<reference evidence="16 17" key="1">
    <citation type="journal article" date="2017" name="Nature">
        <title>The Apostasia genome and the evolution of orchids.</title>
        <authorList>
            <person name="Zhang G.Q."/>
            <person name="Liu K.W."/>
            <person name="Li Z."/>
            <person name="Lohaus R."/>
            <person name="Hsiao Y.Y."/>
            <person name="Niu S.C."/>
            <person name="Wang J.Y."/>
            <person name="Lin Y.C."/>
            <person name="Xu Q."/>
            <person name="Chen L.J."/>
            <person name="Yoshida K."/>
            <person name="Fujiwara S."/>
            <person name="Wang Z.W."/>
            <person name="Zhang Y.Q."/>
            <person name="Mitsuda N."/>
            <person name="Wang M."/>
            <person name="Liu G.H."/>
            <person name="Pecoraro L."/>
            <person name="Huang H.X."/>
            <person name="Xiao X.J."/>
            <person name="Lin M."/>
            <person name="Wu X.Y."/>
            <person name="Wu W.L."/>
            <person name="Chen Y.Y."/>
            <person name="Chang S.B."/>
            <person name="Sakamoto S."/>
            <person name="Ohme-Takagi M."/>
            <person name="Yagi M."/>
            <person name="Zeng S.J."/>
            <person name="Shen C.Y."/>
            <person name="Yeh C.M."/>
            <person name="Luo Y.B."/>
            <person name="Tsai W.C."/>
            <person name="Van de Peer Y."/>
            <person name="Liu Z.J."/>
        </authorList>
    </citation>
    <scope>NUCLEOTIDE SEQUENCE [LARGE SCALE GENOMIC DNA]</scope>
    <source>
        <strain evidence="17">cv. Shenzhen</strain>
        <tissue evidence="16">Stem</tissue>
    </source>
</reference>
<organism evidence="16 17">
    <name type="scientific">Apostasia shenzhenica</name>
    <dbReference type="NCBI Taxonomy" id="1088818"/>
    <lineage>
        <taxon>Eukaryota</taxon>
        <taxon>Viridiplantae</taxon>
        <taxon>Streptophyta</taxon>
        <taxon>Embryophyta</taxon>
        <taxon>Tracheophyta</taxon>
        <taxon>Spermatophyta</taxon>
        <taxon>Magnoliopsida</taxon>
        <taxon>Liliopsida</taxon>
        <taxon>Asparagales</taxon>
        <taxon>Orchidaceae</taxon>
        <taxon>Apostasioideae</taxon>
        <taxon>Apostasia</taxon>
    </lineage>
</organism>
<evidence type="ECO:0000256" key="13">
    <source>
        <dbReference type="ARBA" id="ARBA00056473"/>
    </source>
</evidence>
<evidence type="ECO:0000256" key="10">
    <source>
        <dbReference type="ARBA" id="ARBA00022904"/>
    </source>
</evidence>
<evidence type="ECO:0000256" key="3">
    <source>
        <dbReference type="ARBA" id="ARBA00001937"/>
    </source>
</evidence>
<keyword evidence="9" id="KW-0274">FAD</keyword>
<comment type="pathway">
    <text evidence="5 14">Carotenoid biosynthesis; lycopene biosynthesis.</text>
</comment>
<dbReference type="AlphaFoldDB" id="A0A2I0AAG5"/>
<comment type="similarity">
    <text evidence="6 14">Belongs to the zeta carotene desaturase family.</text>
</comment>
<dbReference type="FunFam" id="3.50.50.60:FF:000111">
    <property type="entry name" value="Zeta-carotene desaturase"/>
    <property type="match status" value="1"/>
</dbReference>
<dbReference type="PANTHER" id="PTHR42923">
    <property type="entry name" value="PROTOPORPHYRINOGEN OXIDASE"/>
    <property type="match status" value="1"/>
</dbReference>
<dbReference type="OrthoDB" id="5046242at2759"/>
<evidence type="ECO:0000256" key="12">
    <source>
        <dbReference type="ARBA" id="ARBA00023002"/>
    </source>
</evidence>
<keyword evidence="11" id="KW-0809">Transit peptide</keyword>
<dbReference type="SUPFAM" id="SSF51905">
    <property type="entry name" value="FAD/NAD(P)-binding domain"/>
    <property type="match status" value="1"/>
</dbReference>
<keyword evidence="17" id="KW-1185">Reference proteome</keyword>
<evidence type="ECO:0000256" key="14">
    <source>
        <dbReference type="RuleBase" id="RU362008"/>
    </source>
</evidence>
<evidence type="ECO:0000313" key="17">
    <source>
        <dbReference type="Proteomes" id="UP000236161"/>
    </source>
</evidence>
<keyword evidence="7" id="KW-0285">Flavoprotein</keyword>
<evidence type="ECO:0000256" key="8">
    <source>
        <dbReference type="ARBA" id="ARBA00022746"/>
    </source>
</evidence>
<dbReference type="InterPro" id="IPR014103">
    <property type="entry name" value="Zeta_caro_desat"/>
</dbReference>
<name>A0A2I0AAG5_9ASPA</name>
<gene>
    <name evidence="16" type="primary">ZDS1</name>
    <name evidence="16" type="ORF">AXF42_Ash001517</name>
</gene>
<evidence type="ECO:0000259" key="15">
    <source>
        <dbReference type="Pfam" id="PF01593"/>
    </source>
</evidence>
<dbReference type="Gene3D" id="3.50.50.60">
    <property type="entry name" value="FAD/NAD(P)-binding domain"/>
    <property type="match status" value="1"/>
</dbReference>
<dbReference type="EC" id="1.3.5.6" evidence="14"/>
<dbReference type="InterPro" id="IPR050464">
    <property type="entry name" value="Zeta_carotene_desat/Oxidored"/>
</dbReference>
<comment type="cofactor">
    <cofactor evidence="3">
        <name>NADP(+)</name>
        <dbReference type="ChEBI" id="CHEBI:58349"/>
    </cofactor>
</comment>